<keyword evidence="2" id="KW-1185">Reference proteome</keyword>
<dbReference type="Proteomes" id="UP000823775">
    <property type="component" value="Unassembled WGS sequence"/>
</dbReference>
<sequence>MTRGSTLSRISRMNYVYPKISPTRTECTIGLVLARGFATKRTMCIVRTFDFLTKLFGQLEGPPIPGDHWASLMLQGGSLATMSSDDVTQEMTACYDIWVRIDENNWINVCTVNPPIQEHWSIGIWECDKFIYELTHSYMLVIYDQTTKEITSPGFQSMERSACSNWAMSYKESLVLIKREKPSDKQYDTSCEDDIVNVEIEIFEIVH</sequence>
<evidence type="ECO:0000313" key="1">
    <source>
        <dbReference type="EMBL" id="MCE3216062.1"/>
    </source>
</evidence>
<gene>
    <name evidence="1" type="ORF">HAX54_004667</name>
</gene>
<dbReference type="EMBL" id="JACEIK010012190">
    <property type="protein sequence ID" value="MCE3216062.1"/>
    <property type="molecule type" value="Genomic_DNA"/>
</dbReference>
<feature type="non-terminal residue" evidence="1">
    <location>
        <position position="207"/>
    </location>
</feature>
<accession>A0ABS8WT00</accession>
<organism evidence="1 2">
    <name type="scientific">Datura stramonium</name>
    <name type="common">Jimsonweed</name>
    <name type="synonym">Common thornapple</name>
    <dbReference type="NCBI Taxonomy" id="4076"/>
    <lineage>
        <taxon>Eukaryota</taxon>
        <taxon>Viridiplantae</taxon>
        <taxon>Streptophyta</taxon>
        <taxon>Embryophyta</taxon>
        <taxon>Tracheophyta</taxon>
        <taxon>Spermatophyta</taxon>
        <taxon>Magnoliopsida</taxon>
        <taxon>eudicotyledons</taxon>
        <taxon>Gunneridae</taxon>
        <taxon>Pentapetalae</taxon>
        <taxon>asterids</taxon>
        <taxon>lamiids</taxon>
        <taxon>Solanales</taxon>
        <taxon>Solanaceae</taxon>
        <taxon>Solanoideae</taxon>
        <taxon>Datureae</taxon>
        <taxon>Datura</taxon>
    </lineage>
</organism>
<evidence type="ECO:0008006" key="3">
    <source>
        <dbReference type="Google" id="ProtNLM"/>
    </source>
</evidence>
<proteinExistence type="predicted"/>
<comment type="caution">
    <text evidence="1">The sequence shown here is derived from an EMBL/GenBank/DDBJ whole genome shotgun (WGS) entry which is preliminary data.</text>
</comment>
<name>A0ABS8WT00_DATST</name>
<protein>
    <recommendedName>
        <fullName evidence="3">F-box associated domain-containing protein</fullName>
    </recommendedName>
</protein>
<evidence type="ECO:0000313" key="2">
    <source>
        <dbReference type="Proteomes" id="UP000823775"/>
    </source>
</evidence>
<reference evidence="1 2" key="1">
    <citation type="journal article" date="2021" name="BMC Genomics">
        <title>Datura genome reveals duplications of psychoactive alkaloid biosynthetic genes and high mutation rate following tissue culture.</title>
        <authorList>
            <person name="Rajewski A."/>
            <person name="Carter-House D."/>
            <person name="Stajich J."/>
            <person name="Litt A."/>
        </authorList>
    </citation>
    <scope>NUCLEOTIDE SEQUENCE [LARGE SCALE GENOMIC DNA]</scope>
    <source>
        <strain evidence="1">AR-01</strain>
    </source>
</reference>